<reference evidence="1 2" key="1">
    <citation type="submission" date="2020-07" db="EMBL/GenBank/DDBJ databases">
        <title>Comparative genomics of pyrophilous fungi reveals a link between fire events and developmental genes.</title>
        <authorList>
            <consortium name="DOE Joint Genome Institute"/>
            <person name="Steindorff A.S."/>
            <person name="Carver A."/>
            <person name="Calhoun S."/>
            <person name="Stillman K."/>
            <person name="Liu H."/>
            <person name="Lipzen A."/>
            <person name="Pangilinan J."/>
            <person name="Labutti K."/>
            <person name="Bruns T.D."/>
            <person name="Grigoriev I.V."/>
        </authorList>
    </citation>
    <scope>NUCLEOTIDE SEQUENCE [LARGE SCALE GENOMIC DNA]</scope>
    <source>
        <strain evidence="1 2">CBS 144469</strain>
    </source>
</reference>
<evidence type="ECO:0008006" key="3">
    <source>
        <dbReference type="Google" id="ProtNLM"/>
    </source>
</evidence>
<dbReference type="EMBL" id="JACGCI010000071">
    <property type="protein sequence ID" value="KAF6748366.1"/>
    <property type="molecule type" value="Genomic_DNA"/>
</dbReference>
<dbReference type="Proteomes" id="UP000521943">
    <property type="component" value="Unassembled WGS sequence"/>
</dbReference>
<protein>
    <recommendedName>
        <fullName evidence="3">F-box domain-containing protein</fullName>
    </recommendedName>
</protein>
<evidence type="ECO:0000313" key="1">
    <source>
        <dbReference type="EMBL" id="KAF6748366.1"/>
    </source>
</evidence>
<keyword evidence="2" id="KW-1185">Reference proteome</keyword>
<dbReference type="OrthoDB" id="2838755at2759"/>
<dbReference type="AlphaFoldDB" id="A0A8H6HMD9"/>
<accession>A0A8H6HMD9</accession>
<proteinExistence type="predicted"/>
<evidence type="ECO:0000313" key="2">
    <source>
        <dbReference type="Proteomes" id="UP000521943"/>
    </source>
</evidence>
<comment type="caution">
    <text evidence="1">The sequence shown here is derived from an EMBL/GenBank/DDBJ whole genome shotgun (WGS) entry which is preliminary data.</text>
</comment>
<name>A0A8H6HMD9_9AGAR</name>
<sequence length="450" mass="50252">MSLDAACHDVPPELWFKIFRFAADLVDPADFPCIEYLSPQCCILPRLVRGSVRESLETKLALASVCRRWNAMATPILYEHLTVPTRPVLGKLSRTLSSMRCGRGPFLSQFVKRLDFTTSTSDGVLASLVIELCRRAPNLVTLVIQLERSVNTTRLLNEIPRTLKHLHIQDHNDFRLSPEPQSSITLGQLADFLDEHPNLISISIPFVILKSTTPPKPIVEAEADLPDELKNRRCRWPSIRKWTFQNPSQNCALAYYIPPHAFPNLEEVAFDQCANRTYNSRGVSGVEEFLSVHGEKVVVVGFTVGEDARPIGDDLQHVDRLCLRVKEVKVSLKSHGGMGCSSESWVGGAVKAIGSMQQIVSVGVRLCVTQQDGGRTWNLHDAVAAPRWTELFPNLERIKVLEEVDVEQYRRYDDSAHSTAEAPGMWASSPIPVEDILGNVLGEFYKGICT</sequence>
<organism evidence="1 2">
    <name type="scientific">Ephemerocybe angulata</name>
    <dbReference type="NCBI Taxonomy" id="980116"/>
    <lineage>
        <taxon>Eukaryota</taxon>
        <taxon>Fungi</taxon>
        <taxon>Dikarya</taxon>
        <taxon>Basidiomycota</taxon>
        <taxon>Agaricomycotina</taxon>
        <taxon>Agaricomycetes</taxon>
        <taxon>Agaricomycetidae</taxon>
        <taxon>Agaricales</taxon>
        <taxon>Agaricineae</taxon>
        <taxon>Psathyrellaceae</taxon>
        <taxon>Ephemerocybe</taxon>
    </lineage>
</organism>
<gene>
    <name evidence="1" type="ORF">DFP72DRAFT_574939</name>
</gene>